<keyword evidence="3" id="KW-0145">Chemotaxis</keyword>
<evidence type="ECO:0000256" key="1">
    <source>
        <dbReference type="ARBA" id="ARBA00004162"/>
    </source>
</evidence>
<comment type="caution">
    <text evidence="10">The sequence shown here is derived from an EMBL/GenBank/DDBJ whole genome shotgun (WGS) entry which is preliminary data.</text>
</comment>
<dbReference type="AlphaFoldDB" id="A0A1J5TY90"/>
<comment type="subcellular location">
    <subcellularLocation>
        <location evidence="1">Cell membrane</location>
        <topology evidence="1">Single-pass membrane protein</topology>
    </subcellularLocation>
</comment>
<gene>
    <name evidence="10" type="ORF">GALL_11200</name>
</gene>
<keyword evidence="6 9" id="KW-1133">Transmembrane helix</keyword>
<dbReference type="GO" id="GO:0005886">
    <property type="term" value="C:plasma membrane"/>
    <property type="evidence" value="ECO:0007669"/>
    <property type="project" value="UniProtKB-SubCell"/>
</dbReference>
<evidence type="ECO:0000256" key="2">
    <source>
        <dbReference type="ARBA" id="ARBA00022475"/>
    </source>
</evidence>
<evidence type="ECO:0000256" key="9">
    <source>
        <dbReference type="SAM" id="Phobius"/>
    </source>
</evidence>
<dbReference type="PANTHER" id="PTHR35091">
    <property type="entry name" value="FLAGELLAR PROTEIN FLIL"/>
    <property type="match status" value="1"/>
</dbReference>
<dbReference type="GO" id="GO:0006935">
    <property type="term" value="P:chemotaxis"/>
    <property type="evidence" value="ECO:0007669"/>
    <property type="project" value="UniProtKB-KW"/>
</dbReference>
<evidence type="ECO:0000256" key="4">
    <source>
        <dbReference type="ARBA" id="ARBA00022692"/>
    </source>
</evidence>
<sequence length="215" mass="22733">MGVLPILLPQSIIFSAMPPKPEANPQAAAPAAAPAAEPAPRSPSKLGALVPVILVILLAPAASWAVAQYVILPRLEKKLGTYAAATNNNSVAVTTNDDLSSAPASDGKGSKGPAAAANTYEFTNIVVNLAGTMGTRYLKTSFLVTSKDPHLREIFIREKPKLIDVTINVLSSLTLADLEEAGSKNIIREKLVQSYNQALGRPIADQIYFSDFVVQ</sequence>
<evidence type="ECO:0000313" key="10">
    <source>
        <dbReference type="EMBL" id="OIR18780.1"/>
    </source>
</evidence>
<evidence type="ECO:0000256" key="8">
    <source>
        <dbReference type="SAM" id="MobiDB-lite"/>
    </source>
</evidence>
<dbReference type="GO" id="GO:0009425">
    <property type="term" value="C:bacterial-type flagellum basal body"/>
    <property type="evidence" value="ECO:0007669"/>
    <property type="project" value="InterPro"/>
</dbReference>
<dbReference type="InterPro" id="IPR005503">
    <property type="entry name" value="FliL"/>
</dbReference>
<keyword evidence="10" id="KW-0969">Cilium</keyword>
<keyword evidence="10" id="KW-0966">Cell projection</keyword>
<dbReference type="Pfam" id="PF03748">
    <property type="entry name" value="FliL"/>
    <property type="match status" value="1"/>
</dbReference>
<evidence type="ECO:0000256" key="7">
    <source>
        <dbReference type="ARBA" id="ARBA00023136"/>
    </source>
</evidence>
<dbReference type="EMBL" id="MLJW01000002">
    <property type="protein sequence ID" value="OIR18780.1"/>
    <property type="molecule type" value="Genomic_DNA"/>
</dbReference>
<proteinExistence type="predicted"/>
<dbReference type="GO" id="GO:0071978">
    <property type="term" value="P:bacterial-type flagellum-dependent swarming motility"/>
    <property type="evidence" value="ECO:0007669"/>
    <property type="project" value="TreeGrafter"/>
</dbReference>
<reference evidence="10" key="1">
    <citation type="submission" date="2016-10" db="EMBL/GenBank/DDBJ databases">
        <title>Sequence of Gallionella enrichment culture.</title>
        <authorList>
            <person name="Poehlein A."/>
            <person name="Muehling M."/>
            <person name="Daniel R."/>
        </authorList>
    </citation>
    <scope>NUCLEOTIDE SEQUENCE</scope>
</reference>
<name>A0A1J5TY90_9ZZZZ</name>
<feature type="transmembrane region" description="Helical" evidence="9">
    <location>
        <begin position="48"/>
        <end position="72"/>
    </location>
</feature>
<protein>
    <submittedName>
        <fullName evidence="10">Flagellar basal body-associated protein FliL</fullName>
    </submittedName>
</protein>
<keyword evidence="7 9" id="KW-0472">Membrane</keyword>
<keyword evidence="10" id="KW-0282">Flagellum</keyword>
<keyword evidence="5" id="KW-0283">Flagellar rotation</keyword>
<evidence type="ECO:0000256" key="5">
    <source>
        <dbReference type="ARBA" id="ARBA00022779"/>
    </source>
</evidence>
<feature type="region of interest" description="Disordered" evidence="8">
    <location>
        <begin position="93"/>
        <end position="113"/>
    </location>
</feature>
<organism evidence="10">
    <name type="scientific">mine drainage metagenome</name>
    <dbReference type="NCBI Taxonomy" id="410659"/>
    <lineage>
        <taxon>unclassified sequences</taxon>
        <taxon>metagenomes</taxon>
        <taxon>ecological metagenomes</taxon>
    </lineage>
</organism>
<accession>A0A1J5TY90</accession>
<dbReference type="PANTHER" id="PTHR35091:SF2">
    <property type="entry name" value="FLAGELLAR PROTEIN FLIL"/>
    <property type="match status" value="1"/>
</dbReference>
<keyword evidence="2" id="KW-1003">Cell membrane</keyword>
<keyword evidence="4 9" id="KW-0812">Transmembrane</keyword>
<evidence type="ECO:0000256" key="6">
    <source>
        <dbReference type="ARBA" id="ARBA00022989"/>
    </source>
</evidence>
<evidence type="ECO:0000256" key="3">
    <source>
        <dbReference type="ARBA" id="ARBA00022500"/>
    </source>
</evidence>